<organism evidence="8 9">
    <name type="scientific">Pandoraea terrae</name>
    <dbReference type="NCBI Taxonomy" id="1537710"/>
    <lineage>
        <taxon>Bacteria</taxon>
        <taxon>Pseudomonadati</taxon>
        <taxon>Pseudomonadota</taxon>
        <taxon>Betaproteobacteria</taxon>
        <taxon>Burkholderiales</taxon>
        <taxon>Burkholderiaceae</taxon>
        <taxon>Pandoraea</taxon>
    </lineage>
</organism>
<dbReference type="GO" id="GO:0030151">
    <property type="term" value="F:molybdenum ion binding"/>
    <property type="evidence" value="ECO:0007669"/>
    <property type="project" value="UniProtKB-UniRule"/>
</dbReference>
<keyword evidence="3 5" id="KW-0500">Molybdenum</keyword>
<dbReference type="Pfam" id="PF03459">
    <property type="entry name" value="TOBE"/>
    <property type="match status" value="2"/>
</dbReference>
<gene>
    <name evidence="8" type="ORF">PTE30175_01318</name>
</gene>
<feature type="domain" description="Mop" evidence="7">
    <location>
        <begin position="211"/>
        <end position="277"/>
    </location>
</feature>
<dbReference type="SUPFAM" id="SSF46785">
    <property type="entry name" value="Winged helix' DNA-binding domain"/>
    <property type="match status" value="1"/>
</dbReference>
<dbReference type="Gene3D" id="1.10.10.10">
    <property type="entry name" value="Winged helix-like DNA-binding domain superfamily/Winged helix DNA-binding domain"/>
    <property type="match status" value="1"/>
</dbReference>
<comment type="similarity">
    <text evidence="1 5">Belongs to the ModE family.</text>
</comment>
<dbReference type="PANTHER" id="PTHR30432">
    <property type="entry name" value="TRANSCRIPTIONAL REGULATOR MODE"/>
    <property type="match status" value="1"/>
</dbReference>
<dbReference type="GO" id="GO:0015689">
    <property type="term" value="P:molybdate ion transport"/>
    <property type="evidence" value="ECO:0007669"/>
    <property type="project" value="UniProtKB-UniRule"/>
</dbReference>
<evidence type="ECO:0000256" key="3">
    <source>
        <dbReference type="ARBA" id="ARBA00022505"/>
    </source>
</evidence>
<dbReference type="SUPFAM" id="SSF50331">
    <property type="entry name" value="MOP-like"/>
    <property type="match status" value="2"/>
</dbReference>
<dbReference type="InterPro" id="IPR008995">
    <property type="entry name" value="Mo/tungstate-bd_C_term_dom"/>
</dbReference>
<dbReference type="InterPro" id="IPR036390">
    <property type="entry name" value="WH_DNA-bd_sf"/>
</dbReference>
<proteinExistence type="inferred from homology"/>
<evidence type="ECO:0000313" key="8">
    <source>
        <dbReference type="EMBL" id="VVD86216.1"/>
    </source>
</evidence>
<dbReference type="PIRSF" id="PIRSF005763">
    <property type="entry name" value="Txn_reg_ModE"/>
    <property type="match status" value="1"/>
</dbReference>
<keyword evidence="2 5" id="KW-0813">Transport</keyword>
<reference evidence="8 9" key="1">
    <citation type="submission" date="2019-08" db="EMBL/GenBank/DDBJ databases">
        <authorList>
            <person name="Peeters C."/>
        </authorList>
    </citation>
    <scope>NUCLEOTIDE SEQUENCE [LARGE SCALE GENOMIC DNA]</scope>
    <source>
        <strain evidence="8 9">LMG 30175</strain>
    </source>
</reference>
<evidence type="ECO:0000256" key="1">
    <source>
        <dbReference type="ARBA" id="ARBA00008110"/>
    </source>
</evidence>
<feature type="domain" description="Mop" evidence="7">
    <location>
        <begin position="139"/>
        <end position="205"/>
    </location>
</feature>
<keyword evidence="4" id="KW-0677">Repeat</keyword>
<dbReference type="AlphaFoldDB" id="A0A5E4TDD0"/>
<evidence type="ECO:0000256" key="2">
    <source>
        <dbReference type="ARBA" id="ARBA00022448"/>
    </source>
</evidence>
<dbReference type="InterPro" id="IPR051815">
    <property type="entry name" value="Molybdate_resp_trans_reg"/>
</dbReference>
<evidence type="ECO:0000259" key="7">
    <source>
        <dbReference type="PROSITE" id="PS51866"/>
    </source>
</evidence>
<dbReference type="OrthoDB" id="9800709at2"/>
<dbReference type="InterPro" id="IPR003725">
    <property type="entry name" value="ModE-bd_N"/>
</dbReference>
<accession>A0A5E4TDD0</accession>
<dbReference type="Proteomes" id="UP000414233">
    <property type="component" value="Unassembled WGS sequence"/>
</dbReference>
<evidence type="ECO:0000256" key="6">
    <source>
        <dbReference type="PIRSR" id="PIRSR005763-1"/>
    </source>
</evidence>
<dbReference type="InterPro" id="IPR005116">
    <property type="entry name" value="Transp-assoc_OB_typ1"/>
</dbReference>
<keyword evidence="9" id="KW-1185">Reference proteome</keyword>
<feature type="region of interest" description="Required for dimer formation and molybdate binding" evidence="6">
    <location>
        <begin position="140"/>
        <end position="148"/>
    </location>
</feature>
<dbReference type="PROSITE" id="PS51866">
    <property type="entry name" value="MOP"/>
    <property type="match status" value="2"/>
</dbReference>
<protein>
    <submittedName>
        <fullName evidence="8">Transcriptional regulator ModE family protein</fullName>
    </submittedName>
</protein>
<dbReference type="NCBIfam" id="TIGR00638">
    <property type="entry name" value="Mop"/>
    <property type="match status" value="2"/>
</dbReference>
<evidence type="ECO:0000313" key="9">
    <source>
        <dbReference type="Proteomes" id="UP000414233"/>
    </source>
</evidence>
<dbReference type="InterPro" id="IPR000847">
    <property type="entry name" value="LysR_HTH_N"/>
</dbReference>
<dbReference type="NCBIfam" id="TIGR00637">
    <property type="entry name" value="ModE_repress"/>
    <property type="match status" value="1"/>
</dbReference>
<dbReference type="Pfam" id="PF00126">
    <property type="entry name" value="HTH_1"/>
    <property type="match status" value="1"/>
</dbReference>
<evidence type="ECO:0000256" key="5">
    <source>
        <dbReference type="PIRNR" id="PIRNR005763"/>
    </source>
</evidence>
<dbReference type="InterPro" id="IPR036388">
    <property type="entry name" value="WH-like_DNA-bd_sf"/>
</dbReference>
<dbReference type="RefSeq" id="WP_150696254.1">
    <property type="nucleotide sequence ID" value="NZ_CABPRZ010000004.1"/>
</dbReference>
<dbReference type="InterPro" id="IPR004606">
    <property type="entry name" value="Mop_domain"/>
</dbReference>
<dbReference type="InterPro" id="IPR016462">
    <property type="entry name" value="ModE"/>
</dbReference>
<dbReference type="PANTHER" id="PTHR30432:SF1">
    <property type="entry name" value="DNA-BINDING TRANSCRIPTIONAL DUAL REGULATOR MODE"/>
    <property type="match status" value="1"/>
</dbReference>
<evidence type="ECO:0000256" key="4">
    <source>
        <dbReference type="ARBA" id="ARBA00022737"/>
    </source>
</evidence>
<sequence>MPTDSCDSPKASPSPALQLTGALLLHSGGTPLGGHARIALLEQIEAHGSITAAAKAVGMSYKAAWDAIDAMNNLAGEPLVARSTGGRGGGGTRLTPRGARLVRAFRAVESAQQQFLARLGEDIEQFDTQWRLIGRLGMQTSARNQLYGTVSAIRAGGVNDEVTLSLAGGQSIVATLTHESCVTLGLSVGAEAFALIKASWVMLATEDDAAHLSTRNRLAGTIETVTHGEVDSEVTLALPGGARLASVVTEDSTRRLGLAPGRPVTACFKASSVIVGVLA</sequence>
<dbReference type="Gene3D" id="2.40.50.100">
    <property type="match status" value="2"/>
</dbReference>
<name>A0A5E4TDD0_9BURK</name>
<dbReference type="EMBL" id="CABPRZ010000004">
    <property type="protein sequence ID" value="VVD86216.1"/>
    <property type="molecule type" value="Genomic_DNA"/>
</dbReference>
<dbReference type="GO" id="GO:0003700">
    <property type="term" value="F:DNA-binding transcription factor activity"/>
    <property type="evidence" value="ECO:0007669"/>
    <property type="project" value="InterPro"/>
</dbReference>